<name>A0A8J5S6Y1_ZIZPA</name>
<feature type="transmembrane region" description="Helical" evidence="1">
    <location>
        <begin position="43"/>
        <end position="63"/>
    </location>
</feature>
<accession>A0A8J5S6Y1</accession>
<evidence type="ECO:0000256" key="1">
    <source>
        <dbReference type="SAM" id="Phobius"/>
    </source>
</evidence>
<organism evidence="2 3">
    <name type="scientific">Zizania palustris</name>
    <name type="common">Northern wild rice</name>
    <dbReference type="NCBI Taxonomy" id="103762"/>
    <lineage>
        <taxon>Eukaryota</taxon>
        <taxon>Viridiplantae</taxon>
        <taxon>Streptophyta</taxon>
        <taxon>Embryophyta</taxon>
        <taxon>Tracheophyta</taxon>
        <taxon>Spermatophyta</taxon>
        <taxon>Magnoliopsida</taxon>
        <taxon>Liliopsida</taxon>
        <taxon>Poales</taxon>
        <taxon>Poaceae</taxon>
        <taxon>BOP clade</taxon>
        <taxon>Oryzoideae</taxon>
        <taxon>Oryzeae</taxon>
        <taxon>Zizaniinae</taxon>
        <taxon>Zizania</taxon>
    </lineage>
</organism>
<dbReference type="EMBL" id="JAAALK010000287">
    <property type="protein sequence ID" value="KAG8059738.1"/>
    <property type="molecule type" value="Genomic_DNA"/>
</dbReference>
<sequence length="66" mass="7065">MPMQMPPARDYGGVGHFVALAAEPCGKEDGAAVTTKEERRRSVARCVFAVVGIMSTLLVYGVLQIL</sequence>
<comment type="caution">
    <text evidence="2">The sequence shown here is derived from an EMBL/GenBank/DDBJ whole genome shotgun (WGS) entry which is preliminary data.</text>
</comment>
<evidence type="ECO:0000313" key="2">
    <source>
        <dbReference type="EMBL" id="KAG8059738.1"/>
    </source>
</evidence>
<keyword evidence="1" id="KW-1133">Transmembrane helix</keyword>
<keyword evidence="3" id="KW-1185">Reference proteome</keyword>
<evidence type="ECO:0000313" key="3">
    <source>
        <dbReference type="Proteomes" id="UP000729402"/>
    </source>
</evidence>
<reference evidence="2" key="2">
    <citation type="submission" date="2021-02" db="EMBL/GenBank/DDBJ databases">
        <authorList>
            <person name="Kimball J.A."/>
            <person name="Haas M.W."/>
            <person name="Macchietto M."/>
            <person name="Kono T."/>
            <person name="Duquette J."/>
            <person name="Shao M."/>
        </authorList>
    </citation>
    <scope>NUCLEOTIDE SEQUENCE</scope>
    <source>
        <tissue evidence="2">Fresh leaf tissue</tissue>
    </source>
</reference>
<proteinExistence type="predicted"/>
<reference evidence="2" key="1">
    <citation type="journal article" date="2021" name="bioRxiv">
        <title>Whole Genome Assembly and Annotation of Northern Wild Rice, Zizania palustris L., Supports a Whole Genome Duplication in the Zizania Genus.</title>
        <authorList>
            <person name="Haas M."/>
            <person name="Kono T."/>
            <person name="Macchietto M."/>
            <person name="Millas R."/>
            <person name="McGilp L."/>
            <person name="Shao M."/>
            <person name="Duquette J."/>
            <person name="Hirsch C.N."/>
            <person name="Kimball J."/>
        </authorList>
    </citation>
    <scope>NUCLEOTIDE SEQUENCE</scope>
    <source>
        <tissue evidence="2">Fresh leaf tissue</tissue>
    </source>
</reference>
<protein>
    <submittedName>
        <fullName evidence="2">Uncharacterized protein</fullName>
    </submittedName>
</protein>
<gene>
    <name evidence="2" type="ORF">GUJ93_ZPchr0002g26643</name>
</gene>
<dbReference type="Proteomes" id="UP000729402">
    <property type="component" value="Unassembled WGS sequence"/>
</dbReference>
<keyword evidence="1" id="KW-0472">Membrane</keyword>
<dbReference type="AlphaFoldDB" id="A0A8J5S6Y1"/>
<keyword evidence="1" id="KW-0812">Transmembrane</keyword>